<dbReference type="EMBL" id="JHEG02000048">
    <property type="protein sequence ID" value="KIE11376.1"/>
    <property type="molecule type" value="Genomic_DNA"/>
</dbReference>
<dbReference type="GO" id="GO:0006310">
    <property type="term" value="P:DNA recombination"/>
    <property type="evidence" value="ECO:0007669"/>
    <property type="project" value="UniProtKB-KW"/>
</dbReference>
<dbReference type="GO" id="GO:0003677">
    <property type="term" value="F:DNA binding"/>
    <property type="evidence" value="ECO:0007669"/>
    <property type="project" value="UniProtKB-KW"/>
</dbReference>
<keyword evidence="2" id="KW-0815">Transposition</keyword>
<proteinExistence type="inferred from homology"/>
<dbReference type="GO" id="GO:0032196">
    <property type="term" value="P:transposition"/>
    <property type="evidence" value="ECO:0007669"/>
    <property type="project" value="UniProtKB-KW"/>
</dbReference>
<dbReference type="NCBIfam" id="NF040570">
    <property type="entry name" value="guided_TnpB"/>
    <property type="match status" value="1"/>
</dbReference>
<evidence type="ECO:0000256" key="3">
    <source>
        <dbReference type="ARBA" id="ARBA00023125"/>
    </source>
</evidence>
<evidence type="ECO:0000256" key="1">
    <source>
        <dbReference type="ARBA" id="ARBA00008761"/>
    </source>
</evidence>
<keyword evidence="3" id="KW-0238">DNA-binding</keyword>
<feature type="domain" description="Probable transposase IS891/IS1136/IS1341" evidence="5">
    <location>
        <begin position="225"/>
        <end position="338"/>
    </location>
</feature>
<evidence type="ECO:0000259" key="5">
    <source>
        <dbReference type="Pfam" id="PF01385"/>
    </source>
</evidence>
<evidence type="ECO:0008006" key="8">
    <source>
        <dbReference type="Google" id="ProtNLM"/>
    </source>
</evidence>
<protein>
    <recommendedName>
        <fullName evidence="8">Transposase</fullName>
    </recommendedName>
</protein>
<dbReference type="Pfam" id="PF01385">
    <property type="entry name" value="OrfB_IS605"/>
    <property type="match status" value="1"/>
</dbReference>
<feature type="domain" description="Cas12f1-like TNB" evidence="6">
    <location>
        <begin position="369"/>
        <end position="434"/>
    </location>
</feature>
<comment type="caution">
    <text evidence="7">The sequence shown here is derived from an EMBL/GenBank/DDBJ whole genome shotgun (WGS) entry which is preliminary data.</text>
</comment>
<name>A0A0C1NF05_9CYAN</name>
<reference evidence="7" key="1">
    <citation type="journal article" date="2015" name="Genome Announc.">
        <title>Draft Genome Sequence of Tolypothrix boutellei Strain VB521301.</title>
        <authorList>
            <person name="Chandrababunaidu M.M."/>
            <person name="Singh D."/>
            <person name="Sen D."/>
            <person name="Bhan S."/>
            <person name="Das S."/>
            <person name="Gupta A."/>
            <person name="Adhikary S.P."/>
            <person name="Tripathy S."/>
        </authorList>
    </citation>
    <scope>NUCLEOTIDE SEQUENCE</scope>
    <source>
        <strain evidence="7">VB521301</strain>
    </source>
</reference>
<dbReference type="STRING" id="1479485.DA73_0223720"/>
<dbReference type="InterPro" id="IPR001959">
    <property type="entry name" value="Transposase"/>
</dbReference>
<evidence type="ECO:0000256" key="4">
    <source>
        <dbReference type="ARBA" id="ARBA00023172"/>
    </source>
</evidence>
<gene>
    <name evidence="7" type="ORF">DA73_0223720</name>
</gene>
<dbReference type="InterPro" id="IPR010095">
    <property type="entry name" value="Cas12f1-like_TNB"/>
</dbReference>
<evidence type="ECO:0000256" key="2">
    <source>
        <dbReference type="ARBA" id="ARBA00022578"/>
    </source>
</evidence>
<evidence type="ECO:0000313" key="7">
    <source>
        <dbReference type="EMBL" id="KIE11376.1"/>
    </source>
</evidence>
<organism evidence="7">
    <name type="scientific">Tolypothrix bouteillei VB521301</name>
    <dbReference type="NCBI Taxonomy" id="1479485"/>
    <lineage>
        <taxon>Bacteria</taxon>
        <taxon>Bacillati</taxon>
        <taxon>Cyanobacteriota</taxon>
        <taxon>Cyanophyceae</taxon>
        <taxon>Nostocales</taxon>
        <taxon>Tolypothrichaceae</taxon>
        <taxon>Tolypothrix</taxon>
    </lineage>
</organism>
<accession>A0A0C1NF05</accession>
<dbReference type="Pfam" id="PF07282">
    <property type="entry name" value="Cas12f1-like_TNB"/>
    <property type="match status" value="1"/>
</dbReference>
<dbReference type="AlphaFoldDB" id="A0A0C1NF05"/>
<comment type="similarity">
    <text evidence="1">In the C-terminal section; belongs to the transposase 35 family.</text>
</comment>
<keyword evidence="4" id="KW-0233">DNA recombination</keyword>
<evidence type="ECO:0000259" key="6">
    <source>
        <dbReference type="Pfam" id="PF07282"/>
    </source>
</evidence>
<sequence>MQVRWNFKFKPNQSQKIQMSQWLVTLRKHRNFALRQREIGYSTNNQNAETPVIYAIGSWCDIETRVEYGSCCPLTCPVLKHGVIPENLDLALKTANGVVKWDNASGIQMKVTTRLRHERESFANINSDVLQRNIAKLDSAFNNFWKNGRSFPRYLRVLDCFEYKPEQVKLISVKKSYGIVYLPCVGHVKFHNSRDFSVIKKIRTCTVKRSGGYWFISMLVDIPGELPKVKSLDEVKSVVGVDVGVNVLVALSNGSFVENIRPATNDRTKRRLTIRQRAINRKKNGSNNKKKIAEKLARTTHKIALKRDGYNWQAASQVVKTADAIGRENLNIKGMVKRAKPKHDGKGGYKKNGRSRKSGLNKAILDCAWGDLFNKIAWLAAKSGKPVVAVNPKNSSRECPKCGHIDKANREGQKFICTNCQYTEHADTKASRTIAQRVGLVFPKNVKTTLPADCGKVMPVKMSQCSARVSQLEATGVSLPMGGESRNHACGVIGTQLTLFDLAGYTKPDNRKSKRYGRNS</sequence>
<dbReference type="RefSeq" id="WP_038084065.1">
    <property type="nucleotide sequence ID" value="NZ_JHEG04000001.1"/>
</dbReference>